<dbReference type="AlphaFoldDB" id="A0AA88XJ77"/>
<dbReference type="InterPro" id="IPR014100">
    <property type="entry name" value="GTP-bd_Obg/CgtA"/>
</dbReference>
<evidence type="ECO:0000259" key="5">
    <source>
        <dbReference type="PROSITE" id="PS51710"/>
    </source>
</evidence>
<evidence type="ECO:0000313" key="7">
    <source>
        <dbReference type="EMBL" id="KAK3085390.1"/>
    </source>
</evidence>
<dbReference type="SUPFAM" id="SSF52540">
    <property type="entry name" value="P-loop containing nucleoside triphosphate hydrolases"/>
    <property type="match status" value="1"/>
</dbReference>
<dbReference type="GO" id="GO:0003924">
    <property type="term" value="F:GTPase activity"/>
    <property type="evidence" value="ECO:0007669"/>
    <property type="project" value="InterPro"/>
</dbReference>
<evidence type="ECO:0000256" key="2">
    <source>
        <dbReference type="ARBA" id="ARBA00022517"/>
    </source>
</evidence>
<dbReference type="InterPro" id="IPR031167">
    <property type="entry name" value="G_OBG"/>
</dbReference>
<organism evidence="7 8">
    <name type="scientific">Pinctada imbricata</name>
    <name type="common">Atlantic pearl-oyster</name>
    <name type="synonym">Pinctada martensii</name>
    <dbReference type="NCBI Taxonomy" id="66713"/>
    <lineage>
        <taxon>Eukaryota</taxon>
        <taxon>Metazoa</taxon>
        <taxon>Spiralia</taxon>
        <taxon>Lophotrochozoa</taxon>
        <taxon>Mollusca</taxon>
        <taxon>Bivalvia</taxon>
        <taxon>Autobranchia</taxon>
        <taxon>Pteriomorphia</taxon>
        <taxon>Pterioida</taxon>
        <taxon>Pterioidea</taxon>
        <taxon>Pteriidae</taxon>
        <taxon>Pinctada</taxon>
    </lineage>
</organism>
<proteinExistence type="inferred from homology"/>
<reference evidence="7" key="1">
    <citation type="submission" date="2019-08" db="EMBL/GenBank/DDBJ databases">
        <title>The improved chromosome-level genome for the pearl oyster Pinctada fucata martensii using PacBio sequencing and Hi-C.</title>
        <authorList>
            <person name="Zheng Z."/>
        </authorList>
    </citation>
    <scope>NUCLEOTIDE SEQUENCE</scope>
    <source>
        <strain evidence="7">ZZ-2019</strain>
        <tissue evidence="7">Adductor muscle</tissue>
    </source>
</reference>
<comment type="caution">
    <text evidence="7">The sequence shown here is derived from an EMBL/GenBank/DDBJ whole genome shotgun (WGS) entry which is preliminary data.</text>
</comment>
<dbReference type="CDD" id="cd01898">
    <property type="entry name" value="Obg"/>
    <property type="match status" value="1"/>
</dbReference>
<name>A0AA88XJ77_PINIB</name>
<evidence type="ECO:0000313" key="8">
    <source>
        <dbReference type="Proteomes" id="UP001186944"/>
    </source>
</evidence>
<sequence>MEGFRGEPKNCYGAHAKHTEIKVPLGTIFNTEDGEFLTELDMLGDYYVGARGGAGGRGNKHFLSNEQRAPAKAERGAQGEMRTLCLELKTMAFAGLVGFPNAGKSTLLRAISRARPKVAAYPFTTLNPHVGMVQYEDSEQIAVADIPGLIQGAHQDQGLGISFLRHIERCSCLLFVIDLSMNEPWLQLSALKYELEQYGKGLSERPFAVIGNKMDLSVADENLGLLRERTNLPVIPVSAKFRTGTLELMIHLREMYDRVHEKKVLKEE</sequence>
<dbReference type="SUPFAM" id="SSF82051">
    <property type="entry name" value="Obg GTP-binding protein N-terminal domain"/>
    <property type="match status" value="1"/>
</dbReference>
<dbReference type="PANTHER" id="PTHR11702">
    <property type="entry name" value="DEVELOPMENTALLY REGULATED GTP-BINDING PROTEIN-RELATED"/>
    <property type="match status" value="1"/>
</dbReference>
<keyword evidence="3" id="KW-0547">Nucleotide-binding</keyword>
<dbReference type="InterPro" id="IPR006169">
    <property type="entry name" value="GTP1_OBG_dom"/>
</dbReference>
<dbReference type="NCBIfam" id="TIGR00231">
    <property type="entry name" value="small_GTP"/>
    <property type="match status" value="1"/>
</dbReference>
<gene>
    <name evidence="7" type="ORF">FSP39_002619</name>
</gene>
<dbReference type="PROSITE" id="PS51883">
    <property type="entry name" value="OBG"/>
    <property type="match status" value="1"/>
</dbReference>
<feature type="domain" description="Obg" evidence="6">
    <location>
        <begin position="1"/>
        <end position="91"/>
    </location>
</feature>
<dbReference type="Pfam" id="PF01018">
    <property type="entry name" value="GTP1_OBG"/>
    <property type="match status" value="1"/>
</dbReference>
<dbReference type="PRINTS" id="PR00326">
    <property type="entry name" value="GTP1OBG"/>
</dbReference>
<protein>
    <recommendedName>
        <fullName evidence="9">Mitochondrial ribosome-associated GTPase 2</fullName>
    </recommendedName>
</protein>
<dbReference type="Proteomes" id="UP001186944">
    <property type="component" value="Unassembled WGS sequence"/>
</dbReference>
<keyword evidence="2" id="KW-0690">Ribosome biogenesis</keyword>
<keyword evidence="4" id="KW-0342">GTP-binding</keyword>
<keyword evidence="8" id="KW-1185">Reference proteome</keyword>
<dbReference type="EMBL" id="VSWD01000012">
    <property type="protein sequence ID" value="KAK3085390.1"/>
    <property type="molecule type" value="Genomic_DNA"/>
</dbReference>
<evidence type="ECO:0000256" key="1">
    <source>
        <dbReference type="ARBA" id="ARBA00007699"/>
    </source>
</evidence>
<dbReference type="PROSITE" id="PS51710">
    <property type="entry name" value="G_OBG"/>
    <property type="match status" value="1"/>
</dbReference>
<dbReference type="InterPro" id="IPR036726">
    <property type="entry name" value="GTP1_OBG_dom_sf"/>
</dbReference>
<dbReference type="GO" id="GO:0000287">
    <property type="term" value="F:magnesium ion binding"/>
    <property type="evidence" value="ECO:0007669"/>
    <property type="project" value="InterPro"/>
</dbReference>
<dbReference type="Gene3D" id="2.70.210.12">
    <property type="entry name" value="GTP1/OBG domain"/>
    <property type="match status" value="1"/>
</dbReference>
<feature type="domain" description="OBG-type G" evidence="5">
    <location>
        <begin position="92"/>
        <end position="257"/>
    </location>
</feature>
<dbReference type="GO" id="GO:0005525">
    <property type="term" value="F:GTP binding"/>
    <property type="evidence" value="ECO:0007669"/>
    <property type="project" value="UniProtKB-KW"/>
</dbReference>
<dbReference type="InterPro" id="IPR005225">
    <property type="entry name" value="Small_GTP-bd"/>
</dbReference>
<evidence type="ECO:0000256" key="4">
    <source>
        <dbReference type="ARBA" id="ARBA00023134"/>
    </source>
</evidence>
<evidence type="ECO:0008006" key="9">
    <source>
        <dbReference type="Google" id="ProtNLM"/>
    </source>
</evidence>
<dbReference type="Gene3D" id="3.40.50.300">
    <property type="entry name" value="P-loop containing nucleotide triphosphate hydrolases"/>
    <property type="match status" value="1"/>
</dbReference>
<dbReference type="PANTHER" id="PTHR11702:SF31">
    <property type="entry name" value="MITOCHONDRIAL RIBOSOME-ASSOCIATED GTPASE 2"/>
    <property type="match status" value="1"/>
</dbReference>
<accession>A0AA88XJ77</accession>
<comment type="similarity">
    <text evidence="1">Belongs to the TRAFAC class OBG-HflX-like GTPase superfamily. OBG GTPase family.</text>
</comment>
<evidence type="ECO:0000256" key="3">
    <source>
        <dbReference type="ARBA" id="ARBA00022741"/>
    </source>
</evidence>
<dbReference type="InterPro" id="IPR027417">
    <property type="entry name" value="P-loop_NTPase"/>
</dbReference>
<dbReference type="InterPro" id="IPR006073">
    <property type="entry name" value="GTP-bd"/>
</dbReference>
<dbReference type="PIRSF" id="PIRSF002401">
    <property type="entry name" value="GTP_bd_Obg/CgtA"/>
    <property type="match status" value="1"/>
</dbReference>
<dbReference type="GO" id="GO:0005739">
    <property type="term" value="C:mitochondrion"/>
    <property type="evidence" value="ECO:0007669"/>
    <property type="project" value="TreeGrafter"/>
</dbReference>
<dbReference type="InterPro" id="IPR045086">
    <property type="entry name" value="OBG_GTPase"/>
</dbReference>
<dbReference type="Pfam" id="PF01926">
    <property type="entry name" value="MMR_HSR1"/>
    <property type="match status" value="1"/>
</dbReference>
<dbReference type="GO" id="GO:0042254">
    <property type="term" value="P:ribosome biogenesis"/>
    <property type="evidence" value="ECO:0007669"/>
    <property type="project" value="UniProtKB-UniRule"/>
</dbReference>
<evidence type="ECO:0000259" key="6">
    <source>
        <dbReference type="PROSITE" id="PS51883"/>
    </source>
</evidence>